<dbReference type="Pfam" id="PF08238">
    <property type="entry name" value="Sel1"/>
    <property type="match status" value="2"/>
</dbReference>
<dbReference type="PANTHER" id="PTHR43628:SF1">
    <property type="entry name" value="CHITIN SYNTHASE REGULATORY FACTOR 2-RELATED"/>
    <property type="match status" value="1"/>
</dbReference>
<gene>
    <name evidence="2" type="ORF">BLE401_08620</name>
</gene>
<dbReference type="SUPFAM" id="SSF81901">
    <property type="entry name" value="HCP-like"/>
    <property type="match status" value="1"/>
</dbReference>
<dbReference type="Proteomes" id="UP000234271">
    <property type="component" value="Chromosome"/>
</dbReference>
<evidence type="ECO:0000313" key="3">
    <source>
        <dbReference type="Proteomes" id="UP000234271"/>
    </source>
</evidence>
<sequence length="174" mass="19048">MTYYKLILFSIICLFPLFSHAQTETDPAKRGLLATYAYQAVKAGDYAQAIEIWSALAETNHIPSLLLLGMLYEEGLGVPQDMQIAVAWYKKAAELGHSVTQYNLGIMYAQGRPNLPQDLVAARYWLTAAAQQGDHDAQTALQALIAGKPVSALVTPQNDFPTLPLSLELVAPTR</sequence>
<dbReference type="SMART" id="SM00671">
    <property type="entry name" value="SEL1"/>
    <property type="match status" value="2"/>
</dbReference>
<feature type="signal peptide" evidence="1">
    <location>
        <begin position="1"/>
        <end position="21"/>
    </location>
</feature>
<dbReference type="InterPro" id="IPR052945">
    <property type="entry name" value="Mitotic_Regulator"/>
</dbReference>
<dbReference type="PANTHER" id="PTHR43628">
    <property type="entry name" value="ACTIVATOR OF C KINASE PROTEIN 1-RELATED"/>
    <property type="match status" value="1"/>
</dbReference>
<organism evidence="2 3">
    <name type="scientific">Beggiatoa leptomitoformis</name>
    <dbReference type="NCBI Taxonomy" id="288004"/>
    <lineage>
        <taxon>Bacteria</taxon>
        <taxon>Pseudomonadati</taxon>
        <taxon>Pseudomonadota</taxon>
        <taxon>Gammaproteobacteria</taxon>
        <taxon>Thiotrichales</taxon>
        <taxon>Thiotrichaceae</taxon>
        <taxon>Beggiatoa</taxon>
    </lineage>
</organism>
<name>A0A2N9YEE5_9GAMM</name>
<keyword evidence="1" id="KW-0732">Signal</keyword>
<dbReference type="Gene3D" id="1.25.40.10">
    <property type="entry name" value="Tetratricopeptide repeat domain"/>
    <property type="match status" value="1"/>
</dbReference>
<accession>A0A2N9YEE5</accession>
<keyword evidence="3" id="KW-1185">Reference proteome</keyword>
<evidence type="ECO:0008006" key="4">
    <source>
        <dbReference type="Google" id="ProtNLM"/>
    </source>
</evidence>
<reference evidence="3" key="1">
    <citation type="submission" date="2016-12" db="EMBL/GenBank/DDBJ databases">
        <title>Complete Genome Sequence of Beggiatoa leptomitiformis D-401.</title>
        <authorList>
            <person name="Fomenkov A."/>
            <person name="Vincze T."/>
            <person name="Grabovich M."/>
            <person name="Anton B.P."/>
            <person name="Dubinina G."/>
            <person name="Orlova M."/>
            <person name="Belousova E."/>
            <person name="Roberts R.J."/>
        </authorList>
    </citation>
    <scope>NUCLEOTIDE SEQUENCE [LARGE SCALE GENOMIC DNA]</scope>
    <source>
        <strain evidence="3">D-401</strain>
    </source>
</reference>
<evidence type="ECO:0000313" key="2">
    <source>
        <dbReference type="EMBL" id="AUI68765.1"/>
    </source>
</evidence>
<dbReference type="InterPro" id="IPR011990">
    <property type="entry name" value="TPR-like_helical_dom_sf"/>
</dbReference>
<dbReference type="AlphaFoldDB" id="A0A2N9YEE5"/>
<dbReference type="EMBL" id="CP018889">
    <property type="protein sequence ID" value="AUI68765.1"/>
    <property type="molecule type" value="Genomic_DNA"/>
</dbReference>
<dbReference type="OrthoDB" id="1442375at2"/>
<proteinExistence type="predicted"/>
<dbReference type="RefSeq" id="WP_062154391.1">
    <property type="nucleotide sequence ID" value="NZ_CP012373.2"/>
</dbReference>
<feature type="chain" id="PRO_5014983910" description="Sel1 repeat family protein" evidence="1">
    <location>
        <begin position="22"/>
        <end position="174"/>
    </location>
</feature>
<evidence type="ECO:0000256" key="1">
    <source>
        <dbReference type="SAM" id="SignalP"/>
    </source>
</evidence>
<dbReference type="InterPro" id="IPR006597">
    <property type="entry name" value="Sel1-like"/>
</dbReference>
<protein>
    <recommendedName>
        <fullName evidence="4">Sel1 repeat family protein</fullName>
    </recommendedName>
</protein>